<sequence>MVYDVSIEPWRPFRVVTYDDKKDVPITDLTWSLDSTRIISINQLVWAAYILVTKDHQALNGIG</sequence>
<accession>A0A9D4JEB7</accession>
<evidence type="ECO:0000313" key="1">
    <source>
        <dbReference type="EMBL" id="KAH3805503.1"/>
    </source>
</evidence>
<keyword evidence="2" id="KW-1185">Reference proteome</keyword>
<organism evidence="1 2">
    <name type="scientific">Dreissena polymorpha</name>
    <name type="common">Zebra mussel</name>
    <name type="synonym">Mytilus polymorpha</name>
    <dbReference type="NCBI Taxonomy" id="45954"/>
    <lineage>
        <taxon>Eukaryota</taxon>
        <taxon>Metazoa</taxon>
        <taxon>Spiralia</taxon>
        <taxon>Lophotrochozoa</taxon>
        <taxon>Mollusca</taxon>
        <taxon>Bivalvia</taxon>
        <taxon>Autobranchia</taxon>
        <taxon>Heteroconchia</taxon>
        <taxon>Euheterodonta</taxon>
        <taxon>Imparidentia</taxon>
        <taxon>Neoheterodontei</taxon>
        <taxon>Myida</taxon>
        <taxon>Dreissenoidea</taxon>
        <taxon>Dreissenidae</taxon>
        <taxon>Dreissena</taxon>
    </lineage>
</organism>
<evidence type="ECO:0000313" key="2">
    <source>
        <dbReference type="Proteomes" id="UP000828390"/>
    </source>
</evidence>
<dbReference type="AlphaFoldDB" id="A0A9D4JEB7"/>
<proteinExistence type="predicted"/>
<reference evidence="1" key="1">
    <citation type="journal article" date="2019" name="bioRxiv">
        <title>The Genome of the Zebra Mussel, Dreissena polymorpha: A Resource for Invasive Species Research.</title>
        <authorList>
            <person name="McCartney M.A."/>
            <person name="Auch B."/>
            <person name="Kono T."/>
            <person name="Mallez S."/>
            <person name="Zhang Y."/>
            <person name="Obille A."/>
            <person name="Becker A."/>
            <person name="Abrahante J.E."/>
            <person name="Garbe J."/>
            <person name="Badalamenti J.P."/>
            <person name="Herman A."/>
            <person name="Mangelson H."/>
            <person name="Liachko I."/>
            <person name="Sullivan S."/>
            <person name="Sone E.D."/>
            <person name="Koren S."/>
            <person name="Silverstein K.A.T."/>
            <person name="Beckman K.B."/>
            <person name="Gohl D.M."/>
        </authorList>
    </citation>
    <scope>NUCLEOTIDE SEQUENCE</scope>
    <source>
        <strain evidence="1">Duluth1</strain>
        <tissue evidence="1">Whole animal</tissue>
    </source>
</reference>
<reference evidence="1" key="2">
    <citation type="submission" date="2020-11" db="EMBL/GenBank/DDBJ databases">
        <authorList>
            <person name="McCartney M.A."/>
            <person name="Auch B."/>
            <person name="Kono T."/>
            <person name="Mallez S."/>
            <person name="Becker A."/>
            <person name="Gohl D.M."/>
            <person name="Silverstein K.A.T."/>
            <person name="Koren S."/>
            <person name="Bechman K.B."/>
            <person name="Herman A."/>
            <person name="Abrahante J.E."/>
            <person name="Garbe J."/>
        </authorList>
    </citation>
    <scope>NUCLEOTIDE SEQUENCE</scope>
    <source>
        <strain evidence="1">Duluth1</strain>
        <tissue evidence="1">Whole animal</tissue>
    </source>
</reference>
<protein>
    <submittedName>
        <fullName evidence="1">Uncharacterized protein</fullName>
    </submittedName>
</protein>
<name>A0A9D4JEB7_DREPO</name>
<comment type="caution">
    <text evidence="1">The sequence shown here is derived from an EMBL/GenBank/DDBJ whole genome shotgun (WGS) entry which is preliminary data.</text>
</comment>
<dbReference type="EMBL" id="JAIWYP010000006">
    <property type="protein sequence ID" value="KAH3805503.1"/>
    <property type="molecule type" value="Genomic_DNA"/>
</dbReference>
<gene>
    <name evidence="1" type="ORF">DPMN_133807</name>
</gene>
<dbReference type="Proteomes" id="UP000828390">
    <property type="component" value="Unassembled WGS sequence"/>
</dbReference>